<comment type="caution">
    <text evidence="1">The sequence shown here is derived from an EMBL/GenBank/DDBJ whole genome shotgun (WGS) entry which is preliminary data.</text>
</comment>
<dbReference type="AlphaFoldDB" id="A0A0F9CVF5"/>
<name>A0A0F9CVF5_9ZZZZ</name>
<dbReference type="Gene3D" id="3.30.420.40">
    <property type="match status" value="1"/>
</dbReference>
<proteinExistence type="predicted"/>
<gene>
    <name evidence="1" type="ORF">LCGC14_2276580</name>
</gene>
<dbReference type="EMBL" id="LAZR01031587">
    <property type="protein sequence ID" value="KKL53323.1"/>
    <property type="molecule type" value="Genomic_DNA"/>
</dbReference>
<reference evidence="1" key="1">
    <citation type="journal article" date="2015" name="Nature">
        <title>Complex archaea that bridge the gap between prokaryotes and eukaryotes.</title>
        <authorList>
            <person name="Spang A."/>
            <person name="Saw J.H."/>
            <person name="Jorgensen S.L."/>
            <person name="Zaremba-Niedzwiedzka K."/>
            <person name="Martijn J."/>
            <person name="Lind A.E."/>
            <person name="van Eijk R."/>
            <person name="Schleper C."/>
            <person name="Guy L."/>
            <person name="Ettema T.J."/>
        </authorList>
    </citation>
    <scope>NUCLEOTIDE SEQUENCE</scope>
</reference>
<evidence type="ECO:0000313" key="1">
    <source>
        <dbReference type="EMBL" id="KKL53323.1"/>
    </source>
</evidence>
<feature type="non-terminal residue" evidence="1">
    <location>
        <position position="1"/>
    </location>
</feature>
<accession>A0A0F9CVF5</accession>
<protein>
    <recommendedName>
        <fullName evidence="2">Carbohydrate kinase FGGY C-terminal domain-containing protein</fullName>
    </recommendedName>
</protein>
<dbReference type="SUPFAM" id="SSF53067">
    <property type="entry name" value="Actin-like ATPase domain"/>
    <property type="match status" value="1"/>
</dbReference>
<evidence type="ECO:0008006" key="2">
    <source>
        <dbReference type="Google" id="ProtNLM"/>
    </source>
</evidence>
<sequence>GTGQRIRGRRRGAHRPSLIICDDLQNDDHIRSAVQRENSRTWFHGTLLKAGTKETKVLNLATALHGEALAMELGASPGWHCKTFRAIERWPEQMSLWQEWESIYTDVQNPRYKRAARNFYQKHADAMHAGASVLWPEEEDLYTLMCMRAESGHSAFEREKQNSPINPEMCEWPEDYFDESIWFDTWPENLTVKTLALDPSKGADSRRGDYSALVMLGVDRRGVLYVEADMARRPTPQIVADVTALPVACATEPDTGALGAAMLAAGVTEPERSLADVAAAMAPSARPVRPGPDAEEYRQMFEQYVSSLPMGE</sequence>
<dbReference type="InterPro" id="IPR043129">
    <property type="entry name" value="ATPase_NBD"/>
</dbReference>
<organism evidence="1">
    <name type="scientific">marine sediment metagenome</name>
    <dbReference type="NCBI Taxonomy" id="412755"/>
    <lineage>
        <taxon>unclassified sequences</taxon>
        <taxon>metagenomes</taxon>
        <taxon>ecological metagenomes</taxon>
    </lineage>
</organism>